<protein>
    <recommendedName>
        <fullName evidence="3">Sigma-70 family RNA polymerase sigma factor</fullName>
    </recommendedName>
</protein>
<evidence type="ECO:0000313" key="1">
    <source>
        <dbReference type="EMBL" id="GGO82629.1"/>
    </source>
</evidence>
<organism evidence="1 2">
    <name type="scientific">Wenjunlia tyrosinilytica</name>
    <dbReference type="NCBI Taxonomy" id="1544741"/>
    <lineage>
        <taxon>Bacteria</taxon>
        <taxon>Bacillati</taxon>
        <taxon>Actinomycetota</taxon>
        <taxon>Actinomycetes</taxon>
        <taxon>Kitasatosporales</taxon>
        <taxon>Streptomycetaceae</taxon>
        <taxon>Wenjunlia</taxon>
    </lineage>
</organism>
<dbReference type="InterPro" id="IPR013324">
    <property type="entry name" value="RNA_pol_sigma_r3/r4-like"/>
</dbReference>
<evidence type="ECO:0000313" key="2">
    <source>
        <dbReference type="Proteomes" id="UP000641932"/>
    </source>
</evidence>
<dbReference type="EMBL" id="BMMS01000003">
    <property type="protein sequence ID" value="GGO82629.1"/>
    <property type="molecule type" value="Genomic_DNA"/>
</dbReference>
<proteinExistence type="predicted"/>
<comment type="caution">
    <text evidence="1">The sequence shown here is derived from an EMBL/GenBank/DDBJ whole genome shotgun (WGS) entry which is preliminary data.</text>
</comment>
<dbReference type="AlphaFoldDB" id="A0A917ZIG8"/>
<dbReference type="Gene3D" id="1.10.10.10">
    <property type="entry name" value="Winged helix-like DNA-binding domain superfamily/Winged helix DNA-binding domain"/>
    <property type="match status" value="1"/>
</dbReference>
<dbReference type="Proteomes" id="UP000641932">
    <property type="component" value="Unassembled WGS sequence"/>
</dbReference>
<dbReference type="InterPro" id="IPR036388">
    <property type="entry name" value="WH-like_DNA-bd_sf"/>
</dbReference>
<keyword evidence="2" id="KW-1185">Reference proteome</keyword>
<gene>
    <name evidence="1" type="ORF">GCM10012280_09680</name>
</gene>
<reference evidence="1" key="1">
    <citation type="journal article" date="2014" name="Int. J. Syst. Evol. Microbiol.">
        <title>Complete genome sequence of Corynebacterium casei LMG S-19264T (=DSM 44701T), isolated from a smear-ripened cheese.</title>
        <authorList>
            <consortium name="US DOE Joint Genome Institute (JGI-PGF)"/>
            <person name="Walter F."/>
            <person name="Albersmeier A."/>
            <person name="Kalinowski J."/>
            <person name="Ruckert C."/>
        </authorList>
    </citation>
    <scope>NUCLEOTIDE SEQUENCE</scope>
    <source>
        <strain evidence="1">CGMCC 4.7201</strain>
    </source>
</reference>
<dbReference type="SUPFAM" id="SSF88659">
    <property type="entry name" value="Sigma3 and sigma4 domains of RNA polymerase sigma factors"/>
    <property type="match status" value="1"/>
</dbReference>
<sequence>MRGNVDSRAGGGRDCGCGGSACGGERACGGRDRGDPALMRGAALGSAAALDRLHRMLAHEIAHLPPEEPAFAADPGDLEQAVWLRMLEHLADGGSTESPARWLREAVREEAGRTAADRRRTRRLTARHLADRAEARAHDAELRRAVRDAVPRLPGRCPLLLAGLLARPAPTYRELAAELGISQGSIGPLRSRCVECLRRLLANQGCTGARSG</sequence>
<reference evidence="1" key="2">
    <citation type="submission" date="2020-09" db="EMBL/GenBank/DDBJ databases">
        <authorList>
            <person name="Sun Q."/>
            <person name="Zhou Y."/>
        </authorList>
    </citation>
    <scope>NUCLEOTIDE SEQUENCE</scope>
    <source>
        <strain evidence="1">CGMCC 4.7201</strain>
    </source>
</reference>
<name>A0A917ZIG8_9ACTN</name>
<accession>A0A917ZIG8</accession>
<evidence type="ECO:0008006" key="3">
    <source>
        <dbReference type="Google" id="ProtNLM"/>
    </source>
</evidence>